<dbReference type="NCBIfam" id="NF045468">
    <property type="entry name" value="Opp5A_nikA"/>
    <property type="match status" value="1"/>
</dbReference>
<dbReference type="SUPFAM" id="SSF53850">
    <property type="entry name" value="Periplasmic binding protein-like II"/>
    <property type="match status" value="1"/>
</dbReference>
<evidence type="ECO:0000256" key="3">
    <source>
        <dbReference type="ARBA" id="ARBA00022729"/>
    </source>
</evidence>
<name>A0A151A2H4_9STAP</name>
<dbReference type="InterPro" id="IPR050035">
    <property type="entry name" value="NikA"/>
</dbReference>
<dbReference type="GO" id="GO:0015833">
    <property type="term" value="P:peptide transport"/>
    <property type="evidence" value="ECO:0007669"/>
    <property type="project" value="TreeGrafter"/>
</dbReference>
<evidence type="ECO:0000256" key="2">
    <source>
        <dbReference type="ARBA" id="ARBA00022448"/>
    </source>
</evidence>
<gene>
    <name evidence="5" type="ORF">A0131_01785</name>
</gene>
<evidence type="ECO:0000313" key="6">
    <source>
        <dbReference type="Proteomes" id="UP000075418"/>
    </source>
</evidence>
<evidence type="ECO:0000259" key="4">
    <source>
        <dbReference type="Pfam" id="PF00496"/>
    </source>
</evidence>
<dbReference type="Gene3D" id="3.40.190.10">
    <property type="entry name" value="Periplasmic binding protein-like II"/>
    <property type="match status" value="1"/>
</dbReference>
<comment type="caution">
    <text evidence="5">The sequence shown here is derived from an EMBL/GenBank/DDBJ whole genome shotgun (WGS) entry which is preliminary data.</text>
</comment>
<protein>
    <submittedName>
        <fullName evidence="5">Nickel ABC transporter substrate-binding protein</fullName>
    </submittedName>
</protein>
<dbReference type="Pfam" id="PF00496">
    <property type="entry name" value="SBP_bac_5"/>
    <property type="match status" value="1"/>
</dbReference>
<evidence type="ECO:0000256" key="1">
    <source>
        <dbReference type="ARBA" id="ARBA00005695"/>
    </source>
</evidence>
<dbReference type="PANTHER" id="PTHR30290">
    <property type="entry name" value="PERIPLASMIC BINDING COMPONENT OF ABC TRANSPORTER"/>
    <property type="match status" value="1"/>
</dbReference>
<dbReference type="Proteomes" id="UP000075418">
    <property type="component" value="Unassembled WGS sequence"/>
</dbReference>
<dbReference type="PROSITE" id="PS51257">
    <property type="entry name" value="PROKAR_LIPOPROTEIN"/>
    <property type="match status" value="1"/>
</dbReference>
<dbReference type="GO" id="GO:0043190">
    <property type="term" value="C:ATP-binding cassette (ABC) transporter complex"/>
    <property type="evidence" value="ECO:0007669"/>
    <property type="project" value="InterPro"/>
</dbReference>
<dbReference type="InterPro" id="IPR000914">
    <property type="entry name" value="SBP_5_dom"/>
</dbReference>
<dbReference type="InterPro" id="IPR039424">
    <property type="entry name" value="SBP_5"/>
</dbReference>
<dbReference type="GO" id="GO:0042597">
    <property type="term" value="C:periplasmic space"/>
    <property type="evidence" value="ECO:0007669"/>
    <property type="project" value="UniProtKB-ARBA"/>
</dbReference>
<dbReference type="AlphaFoldDB" id="A0A151A2H4"/>
<accession>A0A151A2H4</accession>
<dbReference type="PANTHER" id="PTHR30290:SF9">
    <property type="entry name" value="OLIGOPEPTIDE-BINDING PROTEIN APPA"/>
    <property type="match status" value="1"/>
</dbReference>
<proteinExistence type="inferred from homology"/>
<dbReference type="GO" id="GO:1904680">
    <property type="term" value="F:peptide transmembrane transporter activity"/>
    <property type="evidence" value="ECO:0007669"/>
    <property type="project" value="TreeGrafter"/>
</dbReference>
<evidence type="ECO:0000313" key="5">
    <source>
        <dbReference type="EMBL" id="KYH13542.1"/>
    </source>
</evidence>
<keyword evidence="3" id="KW-0732">Signal</keyword>
<dbReference type="Gene3D" id="3.10.105.10">
    <property type="entry name" value="Dipeptide-binding Protein, Domain 3"/>
    <property type="match status" value="1"/>
</dbReference>
<dbReference type="CDD" id="cd08490">
    <property type="entry name" value="PBP2_NikA_DppA_OppA_like_3"/>
    <property type="match status" value="1"/>
</dbReference>
<dbReference type="InterPro" id="IPR030678">
    <property type="entry name" value="Peptide/Ni-bd"/>
</dbReference>
<sequence length="494" mass="54910">MKKLVAFISIASIILAGCSANNQHSKKDTLNVELPLKTTTLAPYETDVPVKIGAVETLFKSTANGKIEKVLVDSYKQPSAKKLDITLKDNIKFQNGNKLTAKAVKESLEESSNKSDLVKGSLPIKNITAHGQHLTITTKHNYPELVSELASPFAAIYDVNAKNSVNKQPVGTGAYSIKNYKQSQKIALDRNNKYWQGKPKMKHVNVTYQEDGNVRASDLKSGKADVITDVPVEKVKTLKDNEKTKVSDTSGFRTGLILYNHTSKKMTKPVRQALDKVIDRQGITKKISKGYAKPAAGPFNDKAKYINEGLPQKQDIQGAKKLLSKAGYDKQHPLKITVPTYNGRPELPKIAQVLQSDAKKANIDIDIRNVDDIEGYLKDKKQWDASMYSFGTLPRGDTGYFFNQAYKSGGAINKGDYHNERVNQLIDQLNETVKTSERHNLSNDIIKLTDKDYANSYITYNDTLVGLNKNVKNLTATPEGIYLVDYKVDKAHDN</sequence>
<organism evidence="5 6">
    <name type="scientific">Staphylococcus kloosii</name>
    <dbReference type="NCBI Taxonomy" id="29384"/>
    <lineage>
        <taxon>Bacteria</taxon>
        <taxon>Bacillati</taxon>
        <taxon>Bacillota</taxon>
        <taxon>Bacilli</taxon>
        <taxon>Bacillales</taxon>
        <taxon>Staphylococcaceae</taxon>
        <taxon>Staphylococcus</taxon>
    </lineage>
</organism>
<feature type="domain" description="Solute-binding protein family 5" evidence="4">
    <location>
        <begin position="67"/>
        <end position="410"/>
    </location>
</feature>
<keyword evidence="2" id="KW-0813">Transport</keyword>
<dbReference type="PIRSF" id="PIRSF002741">
    <property type="entry name" value="MppA"/>
    <property type="match status" value="1"/>
</dbReference>
<comment type="similarity">
    <text evidence="1">Belongs to the bacterial solute-binding protein 5 family.</text>
</comment>
<dbReference type="RefSeq" id="WP_061853773.1">
    <property type="nucleotide sequence ID" value="NZ_LUGM01000002.1"/>
</dbReference>
<reference evidence="5 6" key="1">
    <citation type="submission" date="2016-02" db="EMBL/GenBank/DDBJ databases">
        <title>Draft genome sequence of hydrocarbon degrading Staphylococcus saprophyticus Strain CNV2, isolated from crude-oil contaminated soil from Noonmati Oil Refinery, Guwahati, Assam, India.</title>
        <authorList>
            <person name="Mukherjee A."/>
            <person name="Chettri B."/>
            <person name="Langpoklakpam J."/>
            <person name="Singh A.K."/>
            <person name="Chattopadhyay D.J."/>
        </authorList>
    </citation>
    <scope>NUCLEOTIDE SEQUENCE [LARGE SCALE GENOMIC DNA]</scope>
    <source>
        <strain evidence="5 6">CNV2</strain>
    </source>
</reference>
<dbReference type="EMBL" id="LUGM01000002">
    <property type="protein sequence ID" value="KYH13542.1"/>
    <property type="molecule type" value="Genomic_DNA"/>
</dbReference>